<feature type="domain" description="F-box" evidence="2">
    <location>
        <begin position="8"/>
        <end position="54"/>
    </location>
</feature>
<organism evidence="3 4">
    <name type="scientific">Littorina saxatilis</name>
    <dbReference type="NCBI Taxonomy" id="31220"/>
    <lineage>
        <taxon>Eukaryota</taxon>
        <taxon>Metazoa</taxon>
        <taxon>Spiralia</taxon>
        <taxon>Lophotrochozoa</taxon>
        <taxon>Mollusca</taxon>
        <taxon>Gastropoda</taxon>
        <taxon>Caenogastropoda</taxon>
        <taxon>Littorinimorpha</taxon>
        <taxon>Littorinoidea</taxon>
        <taxon>Littorinidae</taxon>
        <taxon>Littorina</taxon>
    </lineage>
</organism>
<sequence length="401" mass="43686">MEAGQACPVEISCLFPEILTIIFSHLDVRDKGHVTQVCVKWRDAAYNRCVWKNVEAKLHLRRSKPSLFSSLVKRGINRVQVLSLRGSLSNVVVGIPNLERLSLSGCFNITDTGLNQAFSQDLPCLTSLNLSLCKQVTDQSLSHISQNLKNLEELELGGCSNISNTGVLIIAIGLTNLRSLNLRSCHKVSDQGIAYLAGQAEQSQRCGNLNLEHLCLQDCQKLTDQALKHVSLGLTSLKSVNLSFCGSVTDTGIKFLSKMTSLRELNLRSCDNMSDIGLGYLSEGVARLSALDVSFCDKVGDQGLLFLSQGLFSLRSLSLNACNISDDGIQSVVTALHDLTTLNIGQCSKISDRSLGLISTKLRCLTSIDLYGCTQITTVGLEKIMQLPSLSTLNLGLWHKK</sequence>
<dbReference type="Gene3D" id="3.80.10.10">
    <property type="entry name" value="Ribonuclease Inhibitor"/>
    <property type="match status" value="2"/>
</dbReference>
<evidence type="ECO:0000259" key="2">
    <source>
        <dbReference type="PROSITE" id="PS50181"/>
    </source>
</evidence>
<dbReference type="SMART" id="SM00367">
    <property type="entry name" value="LRR_CC"/>
    <property type="match status" value="11"/>
</dbReference>
<dbReference type="Proteomes" id="UP001374579">
    <property type="component" value="Unassembled WGS sequence"/>
</dbReference>
<evidence type="ECO:0000313" key="4">
    <source>
        <dbReference type="Proteomes" id="UP001374579"/>
    </source>
</evidence>
<dbReference type="InterPro" id="IPR032675">
    <property type="entry name" value="LRR_dom_sf"/>
</dbReference>
<dbReference type="EMBL" id="JBAMIC010000010">
    <property type="protein sequence ID" value="KAK7102342.1"/>
    <property type="molecule type" value="Genomic_DNA"/>
</dbReference>
<reference evidence="3 4" key="1">
    <citation type="submission" date="2024-02" db="EMBL/GenBank/DDBJ databases">
        <title>Chromosome-scale genome assembly of the rough periwinkle Littorina saxatilis.</title>
        <authorList>
            <person name="De Jode A."/>
            <person name="Faria R."/>
            <person name="Formenti G."/>
            <person name="Sims Y."/>
            <person name="Smith T.P."/>
            <person name="Tracey A."/>
            <person name="Wood J.M.D."/>
            <person name="Zagrodzka Z.B."/>
            <person name="Johannesson K."/>
            <person name="Butlin R.K."/>
            <person name="Leder E.H."/>
        </authorList>
    </citation>
    <scope>NUCLEOTIDE SEQUENCE [LARGE SCALE GENOMIC DNA]</scope>
    <source>
        <strain evidence="3">Snail1</strain>
        <tissue evidence="3">Muscle</tissue>
    </source>
</reference>
<dbReference type="Pfam" id="PF25372">
    <property type="entry name" value="DUF7885"/>
    <property type="match status" value="2"/>
</dbReference>
<dbReference type="InterPro" id="IPR036047">
    <property type="entry name" value="F-box-like_dom_sf"/>
</dbReference>
<accession>A0AAN9BBE1</accession>
<dbReference type="PANTHER" id="PTHR13318">
    <property type="entry name" value="PARTNER OF PAIRED, ISOFORM B-RELATED"/>
    <property type="match status" value="1"/>
</dbReference>
<protein>
    <recommendedName>
        <fullName evidence="2">F-box domain-containing protein</fullName>
    </recommendedName>
</protein>
<dbReference type="AlphaFoldDB" id="A0AAN9BBE1"/>
<dbReference type="Pfam" id="PF12937">
    <property type="entry name" value="F-box-like"/>
    <property type="match status" value="1"/>
</dbReference>
<evidence type="ECO:0000256" key="1">
    <source>
        <dbReference type="ARBA" id="ARBA00022786"/>
    </source>
</evidence>
<evidence type="ECO:0000313" key="3">
    <source>
        <dbReference type="EMBL" id="KAK7102342.1"/>
    </source>
</evidence>
<gene>
    <name evidence="3" type="ORF">V1264_020577</name>
</gene>
<name>A0AAN9BBE1_9CAEN</name>
<dbReference type="SMART" id="SM00368">
    <property type="entry name" value="LRR_RI"/>
    <property type="match status" value="4"/>
</dbReference>
<dbReference type="FunFam" id="1.20.1280.50:FF:000059">
    <property type="entry name" value="Partner of Paired"/>
    <property type="match status" value="1"/>
</dbReference>
<proteinExistence type="predicted"/>
<dbReference type="GO" id="GO:0019005">
    <property type="term" value="C:SCF ubiquitin ligase complex"/>
    <property type="evidence" value="ECO:0007669"/>
    <property type="project" value="TreeGrafter"/>
</dbReference>
<dbReference type="CDD" id="cd22125">
    <property type="entry name" value="F-box_FBXL14"/>
    <property type="match status" value="1"/>
</dbReference>
<keyword evidence="1" id="KW-0833">Ubl conjugation pathway</keyword>
<dbReference type="SUPFAM" id="SSF81383">
    <property type="entry name" value="F-box domain"/>
    <property type="match status" value="1"/>
</dbReference>
<dbReference type="SMART" id="SM00256">
    <property type="entry name" value="FBOX"/>
    <property type="match status" value="1"/>
</dbReference>
<dbReference type="FunFam" id="3.80.10.10:FF:001197">
    <property type="entry name" value="Predicted protein"/>
    <property type="match status" value="1"/>
</dbReference>
<comment type="caution">
    <text evidence="3">The sequence shown here is derived from an EMBL/GenBank/DDBJ whole genome shotgun (WGS) entry which is preliminary data.</text>
</comment>
<dbReference type="GO" id="GO:0031146">
    <property type="term" value="P:SCF-dependent proteasomal ubiquitin-dependent protein catabolic process"/>
    <property type="evidence" value="ECO:0007669"/>
    <property type="project" value="TreeGrafter"/>
</dbReference>
<dbReference type="InterPro" id="IPR047932">
    <property type="entry name" value="FBXL14_F-box"/>
</dbReference>
<dbReference type="SUPFAM" id="SSF52047">
    <property type="entry name" value="RNI-like"/>
    <property type="match status" value="1"/>
</dbReference>
<keyword evidence="4" id="KW-1185">Reference proteome</keyword>
<dbReference type="InterPro" id="IPR001611">
    <property type="entry name" value="Leu-rich_rpt"/>
</dbReference>
<dbReference type="PROSITE" id="PS50181">
    <property type="entry name" value="FBOX"/>
    <property type="match status" value="1"/>
</dbReference>
<dbReference type="Pfam" id="PF13516">
    <property type="entry name" value="LRR_6"/>
    <property type="match status" value="1"/>
</dbReference>
<dbReference type="InterPro" id="IPR001810">
    <property type="entry name" value="F-box_dom"/>
</dbReference>
<dbReference type="InterPro" id="IPR006553">
    <property type="entry name" value="Leu-rich_rpt_Cys-con_subtyp"/>
</dbReference>
<dbReference type="InterPro" id="IPR057207">
    <property type="entry name" value="FBXL15_LRR"/>
</dbReference>